<evidence type="ECO:0000313" key="2">
    <source>
        <dbReference type="EMBL" id="VVA93132.1"/>
    </source>
</evidence>
<dbReference type="EMBL" id="CABITT030000001">
    <property type="protein sequence ID" value="VVA93132.1"/>
    <property type="molecule type" value="Genomic_DNA"/>
</dbReference>
<protein>
    <recommendedName>
        <fullName evidence="4">Transmembrane protein</fullName>
    </recommendedName>
</protein>
<feature type="signal peptide" evidence="1">
    <location>
        <begin position="1"/>
        <end position="25"/>
    </location>
</feature>
<reference evidence="2" key="1">
    <citation type="submission" date="2019-07" db="EMBL/GenBank/DDBJ databases">
        <authorList>
            <person name="Dittberner H."/>
        </authorList>
    </citation>
    <scope>NUCLEOTIDE SEQUENCE [LARGE SCALE GENOMIC DNA]</scope>
</reference>
<proteinExistence type="predicted"/>
<keyword evidence="1" id="KW-0732">Signal</keyword>
<accession>A0A565AUU9</accession>
<dbReference type="Proteomes" id="UP000489600">
    <property type="component" value="Unassembled WGS sequence"/>
</dbReference>
<comment type="caution">
    <text evidence="2">The sequence shown here is derived from an EMBL/GenBank/DDBJ whole genome shotgun (WGS) entry which is preliminary data.</text>
</comment>
<keyword evidence="3" id="KW-1185">Reference proteome</keyword>
<organism evidence="2 3">
    <name type="scientific">Arabis nemorensis</name>
    <dbReference type="NCBI Taxonomy" id="586526"/>
    <lineage>
        <taxon>Eukaryota</taxon>
        <taxon>Viridiplantae</taxon>
        <taxon>Streptophyta</taxon>
        <taxon>Embryophyta</taxon>
        <taxon>Tracheophyta</taxon>
        <taxon>Spermatophyta</taxon>
        <taxon>Magnoliopsida</taxon>
        <taxon>eudicotyledons</taxon>
        <taxon>Gunneridae</taxon>
        <taxon>Pentapetalae</taxon>
        <taxon>rosids</taxon>
        <taxon>malvids</taxon>
        <taxon>Brassicales</taxon>
        <taxon>Brassicaceae</taxon>
        <taxon>Arabideae</taxon>
        <taxon>Arabis</taxon>
    </lineage>
</organism>
<evidence type="ECO:0000256" key="1">
    <source>
        <dbReference type="SAM" id="SignalP"/>
    </source>
</evidence>
<feature type="chain" id="PRO_5021960360" description="Transmembrane protein" evidence="1">
    <location>
        <begin position="26"/>
        <end position="97"/>
    </location>
</feature>
<sequence length="97" mass="10848">MASSTYSTLALTLLLIIHLTPETTASRRLNENNPEVHGVTTTSTNPPVPSIYHTLPFAPAPLIQRYIIPPSYRRLCIPIFTYPHSTEVCFNFKPTPP</sequence>
<evidence type="ECO:0008006" key="4">
    <source>
        <dbReference type="Google" id="ProtNLM"/>
    </source>
</evidence>
<evidence type="ECO:0000313" key="3">
    <source>
        <dbReference type="Proteomes" id="UP000489600"/>
    </source>
</evidence>
<dbReference type="AlphaFoldDB" id="A0A565AUU9"/>
<gene>
    <name evidence="2" type="ORF">ANE_LOCUS3577</name>
</gene>
<name>A0A565AUU9_9BRAS</name>